<evidence type="ECO:0000313" key="2">
    <source>
        <dbReference type="EMBL" id="MFC5500362.1"/>
    </source>
</evidence>
<keyword evidence="3" id="KW-1185">Reference proteome</keyword>
<dbReference type="Proteomes" id="UP001596037">
    <property type="component" value="Unassembled WGS sequence"/>
</dbReference>
<evidence type="ECO:0000256" key="1">
    <source>
        <dbReference type="SAM" id="Phobius"/>
    </source>
</evidence>
<name>A0ABW0NLZ0_9BURK</name>
<accession>A0ABW0NLZ0</accession>
<reference evidence="3" key="1">
    <citation type="journal article" date="2019" name="Int. J. Syst. Evol. Microbiol.">
        <title>The Global Catalogue of Microorganisms (GCM) 10K type strain sequencing project: providing services to taxonomists for standard genome sequencing and annotation.</title>
        <authorList>
            <consortium name="The Broad Institute Genomics Platform"/>
            <consortium name="The Broad Institute Genome Sequencing Center for Infectious Disease"/>
            <person name="Wu L."/>
            <person name="Ma J."/>
        </authorList>
    </citation>
    <scope>NUCLEOTIDE SEQUENCE [LARGE SCALE GENOMIC DNA]</scope>
    <source>
        <strain evidence="3">CCUG 57401</strain>
    </source>
</reference>
<gene>
    <name evidence="2" type="ORF">ACFPOE_22660</name>
</gene>
<keyword evidence="1" id="KW-0812">Transmembrane</keyword>
<comment type="caution">
    <text evidence="2">The sequence shown here is derived from an EMBL/GenBank/DDBJ whole genome shotgun (WGS) entry which is preliminary data.</text>
</comment>
<evidence type="ECO:0000313" key="3">
    <source>
        <dbReference type="Proteomes" id="UP001596037"/>
    </source>
</evidence>
<sequence>MVAYILGALGFPMGLGQLYQHPPSFLSSVWFHLALILVLFFATVFTFWWQYARPRLQIRFEPGHPREGGRFKKVVADKDEQRNQDTLMYCVALVNLSPAEVTGSLGLIELLDRDGKDVAGDRYQCPLRDITCSVAYAFALQPNGEKYFDLVHWWAGDPDKFFIASRDGLRVPADDRPYRYTIQTFGPGPSVRATFRITMENGELKVTRES</sequence>
<keyword evidence="1" id="KW-1133">Transmembrane helix</keyword>
<proteinExistence type="predicted"/>
<dbReference type="EMBL" id="JBHSMF010000015">
    <property type="protein sequence ID" value="MFC5500362.1"/>
    <property type="molecule type" value="Genomic_DNA"/>
</dbReference>
<feature type="transmembrane region" description="Helical" evidence="1">
    <location>
        <begin position="29"/>
        <end position="49"/>
    </location>
</feature>
<protein>
    <submittedName>
        <fullName evidence="2">Uncharacterized protein</fullName>
    </submittedName>
</protein>
<organism evidence="2 3">
    <name type="scientific">Caenimonas terrae</name>
    <dbReference type="NCBI Taxonomy" id="696074"/>
    <lineage>
        <taxon>Bacteria</taxon>
        <taxon>Pseudomonadati</taxon>
        <taxon>Pseudomonadota</taxon>
        <taxon>Betaproteobacteria</taxon>
        <taxon>Burkholderiales</taxon>
        <taxon>Comamonadaceae</taxon>
        <taxon>Caenimonas</taxon>
    </lineage>
</organism>
<dbReference type="RefSeq" id="WP_376852614.1">
    <property type="nucleotide sequence ID" value="NZ_JBHSMF010000015.1"/>
</dbReference>
<keyword evidence="1" id="KW-0472">Membrane</keyword>